<keyword evidence="3" id="KW-1185">Reference proteome</keyword>
<feature type="compositionally biased region" description="Polar residues" evidence="1">
    <location>
        <begin position="1"/>
        <end position="21"/>
    </location>
</feature>
<dbReference type="Proteomes" id="UP000314294">
    <property type="component" value="Unassembled WGS sequence"/>
</dbReference>
<evidence type="ECO:0000256" key="1">
    <source>
        <dbReference type="SAM" id="MobiDB-lite"/>
    </source>
</evidence>
<accession>A0A4Z2FEJ9</accession>
<dbReference type="AlphaFoldDB" id="A0A4Z2FEJ9"/>
<evidence type="ECO:0000313" key="2">
    <source>
        <dbReference type="EMBL" id="TNN39310.1"/>
    </source>
</evidence>
<reference evidence="2 3" key="1">
    <citation type="submission" date="2019-03" db="EMBL/GenBank/DDBJ databases">
        <title>First draft genome of Liparis tanakae, snailfish: a comprehensive survey of snailfish specific genes.</title>
        <authorList>
            <person name="Kim W."/>
            <person name="Song I."/>
            <person name="Jeong J.-H."/>
            <person name="Kim D."/>
            <person name="Kim S."/>
            <person name="Ryu S."/>
            <person name="Song J.Y."/>
            <person name="Lee S.K."/>
        </authorList>
    </citation>
    <scope>NUCLEOTIDE SEQUENCE [LARGE SCALE GENOMIC DNA]</scope>
    <source>
        <tissue evidence="2">Muscle</tissue>
    </source>
</reference>
<feature type="region of interest" description="Disordered" evidence="1">
    <location>
        <begin position="1"/>
        <end position="66"/>
    </location>
</feature>
<name>A0A4Z2FEJ9_9TELE</name>
<comment type="caution">
    <text evidence="2">The sequence shown here is derived from an EMBL/GenBank/DDBJ whole genome shotgun (WGS) entry which is preliminary data.</text>
</comment>
<organism evidence="2 3">
    <name type="scientific">Liparis tanakae</name>
    <name type="common">Tanaka's snailfish</name>
    <dbReference type="NCBI Taxonomy" id="230148"/>
    <lineage>
        <taxon>Eukaryota</taxon>
        <taxon>Metazoa</taxon>
        <taxon>Chordata</taxon>
        <taxon>Craniata</taxon>
        <taxon>Vertebrata</taxon>
        <taxon>Euteleostomi</taxon>
        <taxon>Actinopterygii</taxon>
        <taxon>Neopterygii</taxon>
        <taxon>Teleostei</taxon>
        <taxon>Neoteleostei</taxon>
        <taxon>Acanthomorphata</taxon>
        <taxon>Eupercaria</taxon>
        <taxon>Perciformes</taxon>
        <taxon>Cottioidei</taxon>
        <taxon>Cottales</taxon>
        <taxon>Liparidae</taxon>
        <taxon>Liparis</taxon>
    </lineage>
</organism>
<gene>
    <name evidence="2" type="ORF">EYF80_050515</name>
</gene>
<protein>
    <submittedName>
        <fullName evidence="2">Uncharacterized protein</fullName>
    </submittedName>
</protein>
<proteinExistence type="predicted"/>
<sequence length="66" mass="6853">MTSYLLNTRGLTEKTSSSQRVGLNERGKMAAVAPPSRPSPSPSGRCAVAESELPGNGNSNTVYLTG</sequence>
<dbReference type="EMBL" id="SRLO01001290">
    <property type="protein sequence ID" value="TNN39310.1"/>
    <property type="molecule type" value="Genomic_DNA"/>
</dbReference>
<evidence type="ECO:0000313" key="3">
    <source>
        <dbReference type="Proteomes" id="UP000314294"/>
    </source>
</evidence>
<feature type="compositionally biased region" description="Polar residues" evidence="1">
    <location>
        <begin position="56"/>
        <end position="66"/>
    </location>
</feature>